<sequence length="184" mass="21510">MNYTIVKPKNFDKLITYTHNINSIEKICFSSSNQSEISNDLFRKMVYRSSNCFVYAIADLFRDEPVCWMTVPQPISNPVLLLDVNNIGDLSRLPVNRIKELTINCCNFQNFNKDIQHLSQNETNLKKLKLIDPPPPPSSCFQLDLTMISELYLELKIMIIETFKNFNYENQKMIFSSHKTISYH</sequence>
<dbReference type="EMBL" id="CH672349">
    <property type="protein sequence ID" value="EEQ45099.1"/>
    <property type="molecule type" value="Genomic_DNA"/>
</dbReference>
<accession>C4YH67</accession>
<reference evidence="1 2" key="1">
    <citation type="journal article" date="2009" name="Nature">
        <title>Evolution of pathogenicity and sexual reproduction in eight Candida genomes.</title>
        <authorList>
            <person name="Butler G."/>
            <person name="Rasmussen M.D."/>
            <person name="Lin M.F."/>
            <person name="Santos M.A."/>
            <person name="Sakthikumar S."/>
            <person name="Munro C.A."/>
            <person name="Rheinbay E."/>
            <person name="Grabherr M."/>
            <person name="Forche A."/>
            <person name="Reedy J.L."/>
            <person name="Agrafioti I."/>
            <person name="Arnaud M.B."/>
            <person name="Bates S."/>
            <person name="Brown A.J."/>
            <person name="Brunke S."/>
            <person name="Costanzo M.C."/>
            <person name="Fitzpatrick D.A."/>
            <person name="de Groot P.W."/>
            <person name="Harris D."/>
            <person name="Hoyer L.L."/>
            <person name="Hube B."/>
            <person name="Klis F.M."/>
            <person name="Kodira C."/>
            <person name="Lennard N."/>
            <person name="Logue M.E."/>
            <person name="Martin R."/>
            <person name="Neiman A.M."/>
            <person name="Nikolaou E."/>
            <person name="Quail M.A."/>
            <person name="Quinn J."/>
            <person name="Santos M.C."/>
            <person name="Schmitzberger F.F."/>
            <person name="Sherlock G."/>
            <person name="Shah P."/>
            <person name="Silverstein K.A."/>
            <person name="Skrzypek M.S."/>
            <person name="Soll D."/>
            <person name="Staggs R."/>
            <person name="Stansfield I."/>
            <person name="Stumpf M.P."/>
            <person name="Sudbery P.E."/>
            <person name="Srikantha T."/>
            <person name="Zeng Q."/>
            <person name="Berman J."/>
            <person name="Berriman M."/>
            <person name="Heitman J."/>
            <person name="Gow N.A."/>
            <person name="Lorenz M.C."/>
            <person name="Birren B.W."/>
            <person name="Kellis M."/>
            <person name="Cuomo C.A."/>
        </authorList>
    </citation>
    <scope>NUCLEOTIDE SEQUENCE [LARGE SCALE GENOMIC DNA]</scope>
    <source>
        <strain evidence="1 2">WO-1</strain>
    </source>
</reference>
<name>C4YH67_CANAW</name>
<evidence type="ECO:0000313" key="2">
    <source>
        <dbReference type="Proteomes" id="UP000001429"/>
    </source>
</evidence>
<dbReference type="VEuPathDB" id="FungiDB:CAWG_03408"/>
<dbReference type="PaxDb" id="5476-C4YH67"/>
<organism evidence="1 2">
    <name type="scientific">Candida albicans (strain WO-1)</name>
    <name type="common">Yeast</name>
    <dbReference type="NCBI Taxonomy" id="294748"/>
    <lineage>
        <taxon>Eukaryota</taxon>
        <taxon>Fungi</taxon>
        <taxon>Dikarya</taxon>
        <taxon>Ascomycota</taxon>
        <taxon>Saccharomycotina</taxon>
        <taxon>Pichiomycetes</taxon>
        <taxon>Debaryomycetaceae</taxon>
        <taxon>Candida/Lodderomyces clade</taxon>
        <taxon>Candida</taxon>
    </lineage>
</organism>
<gene>
    <name evidence="1" type="ORF">CAWG_03408</name>
</gene>
<protein>
    <submittedName>
        <fullName evidence="1">Uncharacterized protein</fullName>
    </submittedName>
</protein>
<proteinExistence type="predicted"/>
<evidence type="ECO:0000313" key="1">
    <source>
        <dbReference type="EMBL" id="EEQ45099.1"/>
    </source>
</evidence>
<dbReference type="AlphaFoldDB" id="C4YH67"/>
<dbReference type="Proteomes" id="UP000001429">
    <property type="component" value="Chromosome 4"/>
</dbReference>
<keyword evidence="2" id="KW-1185">Reference proteome</keyword>
<dbReference type="HOGENOM" id="CLU_1467955_0_0_1"/>